<proteinExistence type="predicted"/>
<accession>A0A5J4ZPB9</accession>
<sequence length="96" mass="10876">MSAKETVVLNRFYGVFFFLRFKLQIKNNKVQGCGLSGEGVMSRKTCNLFLLNNFVLFPEVHSGSFSSEELNPSKFKVFFGIGDEQKLYPLLSGFCC</sequence>
<evidence type="ECO:0000313" key="2">
    <source>
        <dbReference type="Proteomes" id="UP000325577"/>
    </source>
</evidence>
<organism evidence="1 2">
    <name type="scientific">Nyssa sinensis</name>
    <dbReference type="NCBI Taxonomy" id="561372"/>
    <lineage>
        <taxon>Eukaryota</taxon>
        <taxon>Viridiplantae</taxon>
        <taxon>Streptophyta</taxon>
        <taxon>Embryophyta</taxon>
        <taxon>Tracheophyta</taxon>
        <taxon>Spermatophyta</taxon>
        <taxon>Magnoliopsida</taxon>
        <taxon>eudicotyledons</taxon>
        <taxon>Gunneridae</taxon>
        <taxon>Pentapetalae</taxon>
        <taxon>asterids</taxon>
        <taxon>Cornales</taxon>
        <taxon>Nyssaceae</taxon>
        <taxon>Nyssa</taxon>
    </lineage>
</organism>
<gene>
    <name evidence="1" type="ORF">F0562_013589</name>
</gene>
<dbReference type="EMBL" id="CM018049">
    <property type="protein sequence ID" value="KAA8519332.1"/>
    <property type="molecule type" value="Genomic_DNA"/>
</dbReference>
<name>A0A5J4ZPB9_9ASTE</name>
<dbReference type="OrthoDB" id="1620277at2759"/>
<evidence type="ECO:0000313" key="1">
    <source>
        <dbReference type="EMBL" id="KAA8519332.1"/>
    </source>
</evidence>
<dbReference type="AlphaFoldDB" id="A0A5J4ZPB9"/>
<dbReference type="Proteomes" id="UP000325577">
    <property type="component" value="Linkage Group LG6"/>
</dbReference>
<reference evidence="1 2" key="1">
    <citation type="submission" date="2019-09" db="EMBL/GenBank/DDBJ databases">
        <title>A chromosome-level genome assembly of the Chinese tupelo Nyssa sinensis.</title>
        <authorList>
            <person name="Yang X."/>
            <person name="Kang M."/>
            <person name="Yang Y."/>
            <person name="Xiong H."/>
            <person name="Wang M."/>
            <person name="Zhang Z."/>
            <person name="Wang Z."/>
            <person name="Wu H."/>
            <person name="Ma T."/>
            <person name="Liu J."/>
            <person name="Xi Z."/>
        </authorList>
    </citation>
    <scope>NUCLEOTIDE SEQUENCE [LARGE SCALE GENOMIC DNA]</scope>
    <source>
        <strain evidence="1">J267</strain>
        <tissue evidence="1">Leaf</tissue>
    </source>
</reference>
<protein>
    <submittedName>
        <fullName evidence="1">Uncharacterized protein</fullName>
    </submittedName>
</protein>
<keyword evidence="2" id="KW-1185">Reference proteome</keyword>